<feature type="domain" description="CinA C-terminal" evidence="1">
    <location>
        <begin position="13"/>
        <end position="157"/>
    </location>
</feature>
<sequence length="163" mass="17674">MPTPQTTEEQLQRLIAHWLEQHESVSTCESCTGGYIASQLTSHAGSSHWFQGALVTYQIELKERLAHVQAATIEQYGVVSREVAEAMASGARQACRSTIGIATTGVAGPAGGTAETPVGTVCIAIATPQGIYSERLQLTGSRQEIIRQTYCEIINRLYHLELE</sequence>
<dbReference type="eggNOG" id="COG1546">
    <property type="taxonomic scope" value="Bacteria"/>
</dbReference>
<dbReference type="NCBIfam" id="TIGR00199">
    <property type="entry name" value="PncC_domain"/>
    <property type="match status" value="1"/>
</dbReference>
<evidence type="ECO:0000313" key="3">
    <source>
        <dbReference type="Proteomes" id="UP000003303"/>
    </source>
</evidence>
<accession>C2MAW2</accession>
<dbReference type="Gene3D" id="3.90.950.20">
    <property type="entry name" value="CinA-like"/>
    <property type="match status" value="1"/>
</dbReference>
<protein>
    <submittedName>
        <fullName evidence="2">Competence/damage-inducible domain protein CinA</fullName>
    </submittedName>
</protein>
<gene>
    <name evidence="2" type="ORF">PORUE0001_0973</name>
</gene>
<evidence type="ECO:0000259" key="1">
    <source>
        <dbReference type="Pfam" id="PF02464"/>
    </source>
</evidence>
<dbReference type="InterPro" id="IPR036653">
    <property type="entry name" value="CinA-like_C"/>
</dbReference>
<proteinExistence type="predicted"/>
<keyword evidence="3" id="KW-1185">Reference proteome</keyword>
<organism evidence="2 3">
    <name type="scientific">Porphyromonas uenonis 60-3</name>
    <dbReference type="NCBI Taxonomy" id="596327"/>
    <lineage>
        <taxon>Bacteria</taxon>
        <taxon>Pseudomonadati</taxon>
        <taxon>Bacteroidota</taxon>
        <taxon>Bacteroidia</taxon>
        <taxon>Bacteroidales</taxon>
        <taxon>Porphyromonadaceae</taxon>
        <taxon>Porphyromonas</taxon>
    </lineage>
</organism>
<comment type="caution">
    <text evidence="2">The sequence shown here is derived from an EMBL/GenBank/DDBJ whole genome shotgun (WGS) entry which is preliminary data.</text>
</comment>
<dbReference type="EMBL" id="ACLR01000118">
    <property type="protein sequence ID" value="EEK17082.1"/>
    <property type="molecule type" value="Genomic_DNA"/>
</dbReference>
<dbReference type="STRING" id="596327.PORUE0001_0973"/>
<dbReference type="AlphaFoldDB" id="C2MAW2"/>
<dbReference type="OrthoDB" id="9801454at2"/>
<dbReference type="Proteomes" id="UP000003303">
    <property type="component" value="Unassembled WGS sequence"/>
</dbReference>
<dbReference type="InterPro" id="IPR008136">
    <property type="entry name" value="CinA_C"/>
</dbReference>
<dbReference type="Pfam" id="PF02464">
    <property type="entry name" value="CinA"/>
    <property type="match status" value="1"/>
</dbReference>
<dbReference type="SUPFAM" id="SSF142433">
    <property type="entry name" value="CinA-like"/>
    <property type="match status" value="1"/>
</dbReference>
<name>C2MAW2_9PORP</name>
<reference evidence="2 3" key="1">
    <citation type="submission" date="2009-04" db="EMBL/GenBank/DDBJ databases">
        <authorList>
            <person name="Sebastian Y."/>
            <person name="Madupu R."/>
            <person name="Durkin A.S."/>
            <person name="Torralba M."/>
            <person name="Methe B."/>
            <person name="Sutton G.G."/>
            <person name="Strausberg R.L."/>
            <person name="Nelson K.E."/>
        </authorList>
    </citation>
    <scope>NUCLEOTIDE SEQUENCE [LARGE SCALE GENOMIC DNA]</scope>
    <source>
        <strain evidence="2 3">60-3</strain>
    </source>
</reference>
<evidence type="ECO:0000313" key="2">
    <source>
        <dbReference type="EMBL" id="EEK17082.1"/>
    </source>
</evidence>